<dbReference type="OrthoDB" id="5148800at2"/>
<keyword evidence="3" id="KW-1185">Reference proteome</keyword>
<evidence type="ECO:0000313" key="3">
    <source>
        <dbReference type="Proteomes" id="UP000247980"/>
    </source>
</evidence>
<dbReference type="RefSeq" id="WP_110484182.1">
    <property type="nucleotide sequence ID" value="NZ_QJVC01000003.1"/>
</dbReference>
<reference evidence="2 3" key="1">
    <citation type="submission" date="2018-05" db="EMBL/GenBank/DDBJ databases">
        <title>Genetic diversity of glacier-inhabiting Cryobacterium bacteria in China and description of Cryobacterium mengkeensis sp. nov. and Arthrobacter glacialis sp. nov.</title>
        <authorList>
            <person name="Liu Q."/>
            <person name="Xin Y.-H."/>
        </authorList>
    </citation>
    <scope>NUCLEOTIDE SEQUENCE [LARGE SCALE GENOMIC DNA]</scope>
    <source>
        <strain evidence="2 3">B7</strain>
    </source>
</reference>
<feature type="transmembrane region" description="Helical" evidence="1">
    <location>
        <begin position="44"/>
        <end position="64"/>
    </location>
</feature>
<name>A0A2V5JH54_9MICC</name>
<gene>
    <name evidence="2" type="ORF">CVS30_04730</name>
</gene>
<accession>A0A2V5JH54</accession>
<proteinExistence type="predicted"/>
<evidence type="ECO:0000256" key="1">
    <source>
        <dbReference type="SAM" id="Phobius"/>
    </source>
</evidence>
<evidence type="ECO:0000313" key="2">
    <source>
        <dbReference type="EMBL" id="PYI39277.1"/>
    </source>
</evidence>
<feature type="transmembrane region" description="Helical" evidence="1">
    <location>
        <begin position="163"/>
        <end position="183"/>
    </location>
</feature>
<comment type="caution">
    <text evidence="2">The sequence shown here is derived from an EMBL/GenBank/DDBJ whole genome shotgun (WGS) entry which is preliminary data.</text>
</comment>
<organism evidence="2 3">
    <name type="scientific">Arthrobacter psychrolactophilus</name>
    <dbReference type="NCBI Taxonomy" id="92442"/>
    <lineage>
        <taxon>Bacteria</taxon>
        <taxon>Bacillati</taxon>
        <taxon>Actinomycetota</taxon>
        <taxon>Actinomycetes</taxon>
        <taxon>Micrococcales</taxon>
        <taxon>Micrococcaceae</taxon>
        <taxon>Arthrobacter</taxon>
    </lineage>
</organism>
<dbReference type="AlphaFoldDB" id="A0A2V5JH54"/>
<dbReference type="EMBL" id="QJVC01000003">
    <property type="protein sequence ID" value="PYI39277.1"/>
    <property type="molecule type" value="Genomic_DNA"/>
</dbReference>
<keyword evidence="1" id="KW-0472">Membrane</keyword>
<protein>
    <submittedName>
        <fullName evidence="2">Uncharacterized protein</fullName>
    </submittedName>
</protein>
<dbReference type="Proteomes" id="UP000247980">
    <property type="component" value="Unassembled WGS sequence"/>
</dbReference>
<feature type="transmembrane region" description="Helical" evidence="1">
    <location>
        <begin position="20"/>
        <end position="38"/>
    </location>
</feature>
<keyword evidence="1" id="KW-1133">Transmembrane helix</keyword>
<keyword evidence="1" id="KW-0812">Transmembrane</keyword>
<sequence>MQTVSNTSKPRSIHSTPTRILAIVAWIFCGALSLNLVLTGTAGSIWQFLPWLLFIAWGIFALLWRPCLLIHRDGITIRNIARDHDVPFSQLIALRVIQNVSFDTTAGRIPSWGAPGAGKLGPKISAGTGAIPQTQAAVQAAWDAWENQSESPTGPERKVRSGWNVPSGVVGVLLLVLCLASLLS</sequence>